<feature type="compositionally biased region" description="Low complexity" evidence="1">
    <location>
        <begin position="355"/>
        <end position="374"/>
    </location>
</feature>
<name>A0A8H7NY23_9APHY</name>
<feature type="compositionally biased region" description="Polar residues" evidence="1">
    <location>
        <begin position="384"/>
        <end position="397"/>
    </location>
</feature>
<feature type="compositionally biased region" description="Polar residues" evidence="1">
    <location>
        <begin position="175"/>
        <end position="194"/>
    </location>
</feature>
<organism evidence="2 3">
    <name type="scientific">Rhodonia placenta</name>
    <dbReference type="NCBI Taxonomy" id="104341"/>
    <lineage>
        <taxon>Eukaryota</taxon>
        <taxon>Fungi</taxon>
        <taxon>Dikarya</taxon>
        <taxon>Basidiomycota</taxon>
        <taxon>Agaricomycotina</taxon>
        <taxon>Agaricomycetes</taxon>
        <taxon>Polyporales</taxon>
        <taxon>Adustoporiaceae</taxon>
        <taxon>Rhodonia</taxon>
    </lineage>
</organism>
<reference evidence="2" key="2">
    <citation type="journal article" name="Front. Microbiol.">
        <title>Degradative Capacity of Two Strains of Rhodonia placenta: From Phenotype to Genotype.</title>
        <authorList>
            <person name="Kolle M."/>
            <person name="Horta M.A.C."/>
            <person name="Nowrousian M."/>
            <person name="Ohm R.A."/>
            <person name="Benz J.P."/>
            <person name="Pilgard A."/>
        </authorList>
    </citation>
    <scope>NUCLEOTIDE SEQUENCE</scope>
    <source>
        <strain evidence="2">FPRL280</strain>
    </source>
</reference>
<evidence type="ECO:0000256" key="1">
    <source>
        <dbReference type="SAM" id="MobiDB-lite"/>
    </source>
</evidence>
<feature type="region of interest" description="Disordered" evidence="1">
    <location>
        <begin position="289"/>
        <end position="466"/>
    </location>
</feature>
<dbReference type="EMBL" id="JADOXO010000209">
    <property type="protein sequence ID" value="KAF9809338.1"/>
    <property type="molecule type" value="Genomic_DNA"/>
</dbReference>
<feature type="compositionally biased region" description="Pro residues" evidence="1">
    <location>
        <begin position="405"/>
        <end position="414"/>
    </location>
</feature>
<evidence type="ECO:0000313" key="2">
    <source>
        <dbReference type="EMBL" id="KAF9809338.1"/>
    </source>
</evidence>
<feature type="compositionally biased region" description="Low complexity" evidence="1">
    <location>
        <begin position="105"/>
        <end position="116"/>
    </location>
</feature>
<feature type="compositionally biased region" description="Basic and acidic residues" evidence="1">
    <location>
        <begin position="306"/>
        <end position="319"/>
    </location>
</feature>
<protein>
    <submittedName>
        <fullName evidence="2">Uncharacterized protein</fullName>
    </submittedName>
</protein>
<feature type="compositionally biased region" description="Low complexity" evidence="1">
    <location>
        <begin position="74"/>
        <end position="83"/>
    </location>
</feature>
<dbReference type="Proteomes" id="UP000639403">
    <property type="component" value="Unassembled WGS sequence"/>
</dbReference>
<dbReference type="AlphaFoldDB" id="A0A8H7NY23"/>
<feature type="region of interest" description="Disordered" evidence="1">
    <location>
        <begin position="57"/>
        <end position="119"/>
    </location>
</feature>
<gene>
    <name evidence="2" type="ORF">IEO21_07440</name>
</gene>
<comment type="caution">
    <text evidence="2">The sequence shown here is derived from an EMBL/GenBank/DDBJ whole genome shotgun (WGS) entry which is preliminary data.</text>
</comment>
<evidence type="ECO:0000313" key="3">
    <source>
        <dbReference type="Proteomes" id="UP000639403"/>
    </source>
</evidence>
<feature type="compositionally biased region" description="Low complexity" evidence="1">
    <location>
        <begin position="333"/>
        <end position="344"/>
    </location>
</feature>
<reference evidence="2" key="1">
    <citation type="submission" date="2020-11" db="EMBL/GenBank/DDBJ databases">
        <authorList>
            <person name="Koelle M."/>
            <person name="Horta M.A.C."/>
            <person name="Nowrousian M."/>
            <person name="Ohm R.A."/>
            <person name="Benz P."/>
            <person name="Pilgard A."/>
        </authorList>
    </citation>
    <scope>NUCLEOTIDE SEQUENCE</scope>
    <source>
        <strain evidence="2">FPRL280</strain>
    </source>
</reference>
<accession>A0A8H7NY23</accession>
<sequence>MDEDDMNVDLDPELSQAFYSWLPSMRDSHPDRDVVRWEPTQPPTFVALLDDLKVNRTSQRVSERHKGLVDQTVSPLSSNSSASSEHRPGASLIRTHSRQTRPRLATASDVSTASTSHIEVDSNEWNRLLRKASMDTLRTARQRVEYMERQAARVRAREEASRPARSGSADRRVSGSASSVRNDPGEASTSSHAHANQRDTKTASAVSHKHADRQGHGSGSRRKSSMDSRGHSHQRRWSLSSSDSDDDLAAVQQNTTVVMNDLDILSYITPPAAYNAEPSVHFTAVPHSTPIERSRSEGSPNLSPPLERRERPPKSSRRESSHKRPSPLAPIVTTTSLSGASSTTKCIPDTKHTSETTNASASTSPTTSAAPRSRVLGMRPISYSVASSTQLTPSQELPTKRKPFKPPFARPPPAAMDTLITPAVTPSLPLLQNPAAPSRPPQKIPTRRRSPSPPAEADSSFGDLEMPFTYEEIEKAMSAYD</sequence>
<feature type="compositionally biased region" description="Basic and acidic residues" evidence="1">
    <location>
        <begin position="153"/>
        <end position="173"/>
    </location>
</feature>
<feature type="region of interest" description="Disordered" evidence="1">
    <location>
        <begin position="153"/>
        <end position="245"/>
    </location>
</feature>
<proteinExistence type="predicted"/>